<dbReference type="GO" id="GO:0035097">
    <property type="term" value="C:histone methyltransferase complex"/>
    <property type="evidence" value="ECO:0007669"/>
    <property type="project" value="UniProtKB-ARBA"/>
</dbReference>
<dbReference type="SUPFAM" id="SSF52047">
    <property type="entry name" value="RNI-like"/>
    <property type="match status" value="1"/>
</dbReference>
<dbReference type="InterPro" id="IPR036322">
    <property type="entry name" value="WD40_repeat_dom_sf"/>
</dbReference>
<dbReference type="Pfam" id="PF05910">
    <property type="entry name" value="DUF868"/>
    <property type="match status" value="1"/>
</dbReference>
<evidence type="ECO:0000256" key="3">
    <source>
        <dbReference type="PROSITE-ProRule" id="PRU00221"/>
    </source>
</evidence>
<dbReference type="STRING" id="3750.A0A498KB64"/>
<dbReference type="InterPro" id="IPR001810">
    <property type="entry name" value="F-box_dom"/>
</dbReference>
<dbReference type="InterPro" id="IPR001680">
    <property type="entry name" value="WD40_rpt"/>
</dbReference>
<dbReference type="InterPro" id="IPR036047">
    <property type="entry name" value="F-box-like_dom_sf"/>
</dbReference>
<dbReference type="PANTHER" id="PTHR19879:SF9">
    <property type="entry name" value="TRANSCRIPTION INITIATION FACTOR TFIID SUBUNIT 5"/>
    <property type="match status" value="1"/>
</dbReference>
<evidence type="ECO:0000256" key="2">
    <source>
        <dbReference type="ARBA" id="ARBA00022737"/>
    </source>
</evidence>
<dbReference type="AlphaFoldDB" id="A0A498KB64"/>
<evidence type="ECO:0000256" key="1">
    <source>
        <dbReference type="ARBA" id="ARBA00022574"/>
    </source>
</evidence>
<organism evidence="6 7">
    <name type="scientific">Malus domestica</name>
    <name type="common">Apple</name>
    <name type="synonym">Pyrus malus</name>
    <dbReference type="NCBI Taxonomy" id="3750"/>
    <lineage>
        <taxon>Eukaryota</taxon>
        <taxon>Viridiplantae</taxon>
        <taxon>Streptophyta</taxon>
        <taxon>Embryophyta</taxon>
        <taxon>Tracheophyta</taxon>
        <taxon>Spermatophyta</taxon>
        <taxon>Magnoliopsida</taxon>
        <taxon>eudicotyledons</taxon>
        <taxon>Gunneridae</taxon>
        <taxon>Pentapetalae</taxon>
        <taxon>rosids</taxon>
        <taxon>fabids</taxon>
        <taxon>Rosales</taxon>
        <taxon>Rosaceae</taxon>
        <taxon>Amygdaloideae</taxon>
        <taxon>Maleae</taxon>
        <taxon>Malus</taxon>
    </lineage>
</organism>
<dbReference type="PROSITE" id="PS50082">
    <property type="entry name" value="WD_REPEATS_2"/>
    <property type="match status" value="6"/>
</dbReference>
<dbReference type="Gene3D" id="2.130.10.10">
    <property type="entry name" value="YVTN repeat-like/Quinoprotein amine dehydrogenase"/>
    <property type="match status" value="1"/>
</dbReference>
<dbReference type="Proteomes" id="UP000290289">
    <property type="component" value="Chromosome 3"/>
</dbReference>
<dbReference type="InterPro" id="IPR019775">
    <property type="entry name" value="WD40_repeat_CS"/>
</dbReference>
<dbReference type="PRINTS" id="PR00320">
    <property type="entry name" value="GPROTEINBRPT"/>
</dbReference>
<comment type="caution">
    <text evidence="6">The sequence shown here is derived from an EMBL/GenBank/DDBJ whole genome shotgun (WGS) entry which is preliminary data.</text>
</comment>
<keyword evidence="7" id="KW-1185">Reference proteome</keyword>
<feature type="repeat" description="WD" evidence="3">
    <location>
        <begin position="1080"/>
        <end position="1124"/>
    </location>
</feature>
<feature type="domain" description="WDR5-like beta-propeller" evidence="5">
    <location>
        <begin position="866"/>
        <end position="1156"/>
    </location>
</feature>
<feature type="repeat" description="WD" evidence="3">
    <location>
        <begin position="953"/>
        <end position="994"/>
    </location>
</feature>
<name>A0A498KB64_MALDO</name>
<dbReference type="SUPFAM" id="SSF81383">
    <property type="entry name" value="F-box domain"/>
    <property type="match status" value="1"/>
</dbReference>
<feature type="domain" description="F-box" evidence="4">
    <location>
        <begin position="402"/>
        <end position="445"/>
    </location>
</feature>
<keyword evidence="1 3" id="KW-0853">WD repeat</keyword>
<dbReference type="PROSITE" id="PS00678">
    <property type="entry name" value="WD_REPEATS_1"/>
    <property type="match status" value="4"/>
</dbReference>
<dbReference type="InterPro" id="IPR059122">
    <property type="entry name" value="Beta-prop_WDR5-like"/>
</dbReference>
<feature type="repeat" description="WD" evidence="3">
    <location>
        <begin position="867"/>
        <end position="908"/>
    </location>
</feature>
<feature type="repeat" description="WD" evidence="3">
    <location>
        <begin position="909"/>
        <end position="944"/>
    </location>
</feature>
<evidence type="ECO:0000313" key="6">
    <source>
        <dbReference type="EMBL" id="RXI02763.1"/>
    </source>
</evidence>
<accession>A0A498KB64</accession>
<gene>
    <name evidence="6" type="ORF">DVH24_002841</name>
</gene>
<dbReference type="InterPro" id="IPR015943">
    <property type="entry name" value="WD40/YVTN_repeat-like_dom_sf"/>
</dbReference>
<feature type="repeat" description="WD" evidence="3">
    <location>
        <begin position="995"/>
        <end position="1036"/>
    </location>
</feature>
<dbReference type="Gene3D" id="1.20.1280.50">
    <property type="match status" value="1"/>
</dbReference>
<dbReference type="PROSITE" id="PS50294">
    <property type="entry name" value="WD_REPEATS_REGION"/>
    <property type="match status" value="6"/>
</dbReference>
<sequence length="1200" mass="132814">MLTMRDFPSCFGENGVQIADFSSSSSSSRATKTAQNLVSCVYQCKLKGRLCLITVTWTKNLMGQSLAIEIDDAAGHCLCRVEIKPWIFSKRKGLKNLEVDSTKIDILWDLTNAKFGSGPEPLEKFCLALMFDQEMVLFLGDLKREDFKSPAESNSKSKSKSKSKAEFIAKREHIFGKKFYGAKAQFCDLGKTHDVKIECETAGGLHEPYLVISIDSKTVLQVKRLNWKFRGNHTIVVDGMRVEVFWDVHNWLFGNSMGDAVFMFQTCLNVAADESKKLWTGLPVLDPSVLSWSSSSQELRDNQLHDFGPSSMAKRPCPSQNPRTPNLNQLDRDRLLDTFLEFSDSPPFAIDLSFERLLESRASDADQTKLIDRALQLGSVLLEAAKRSARKRASKHNSLAWVLPPDLTIKVFSMLDTQSLCYAAATCSMFNKCAMDSSCYANIDLTTVVPKVNNAVVSTMIHRAGKSLQSLKLGVVPGPTTPIGSCQPLVYTIRNSVDVSNFSWNDKRSRQGKESSILSRSCLSPLGANNGAPGILLRRLHLYNIERMDNTSLSGALGACPFLVDLEIVGLHVELRQTLLSVSANCQSIERLFFESSKSGRDDSLKSPTCVDLVNNCPHLTSLALRGFKLHDYKVRILLKGFKKLKYVDFSTSYSITGSFLRNLGSSTGGNLLEVLILRDCMHLKMVEATRLLTAVLAGDFKFLRHLDISNREGLASEDDWIQRCHTLSTIPLNRVLEERPNLCLLAELPPEGSYPDMDPMFDSEPYSDISLPSASQMSSPLSDGSMFVSFSESSYNSDHGSGNEDARDVGYVIYDESSDEVDYVAIKSYPVFGCGAGEIVVPKKAMASSGSGQASPYRPYRHLKTLRGHEGPVACVKYSNDGTLLASASLDKTVILWSASTLTLFRRLFGHSEGISDLAWSSDSHYICSASDDRTLRIWDARSPSGECVKTLRGHSDRVFCVNFNPQSHLIVSGSFDETMRIWEVKTGKCLHAIRAHSMPLTSVSFNRDGSIVVSASHDGSCKIWDTESGTLLKTLIDDKSASVSFAKFSPNGKFILVATLNDTLRLSNYAAGKFLKIYTGHVNKVYCITSTFSVTNGKYIVSGSEDHCVYLWDLQPRTMVQKLEGHTDTVIAVSCHHQENKIASASLDKTIKIWYLFPLLSLLHSPRRPRLASVQTHLCNPVSASLISVTYPKPANIS</sequence>
<dbReference type="FunFam" id="3.80.10.10:FF:001044">
    <property type="entry name" value="F-box protein isoform A"/>
    <property type="match status" value="1"/>
</dbReference>
<dbReference type="SUPFAM" id="SSF50978">
    <property type="entry name" value="WD40 repeat-like"/>
    <property type="match status" value="1"/>
</dbReference>
<dbReference type="EMBL" id="RDQH01000329">
    <property type="protein sequence ID" value="RXI02763.1"/>
    <property type="molecule type" value="Genomic_DNA"/>
</dbReference>
<dbReference type="Gene3D" id="3.80.10.10">
    <property type="entry name" value="Ribonuclease Inhibitor"/>
    <property type="match status" value="1"/>
</dbReference>
<dbReference type="FunFam" id="2.130.10.10:FF:000228">
    <property type="entry name" value="COMPASS-like H3K4 histone methylase component WDR5A"/>
    <property type="match status" value="1"/>
</dbReference>
<dbReference type="InterPro" id="IPR032675">
    <property type="entry name" value="LRR_dom_sf"/>
</dbReference>
<dbReference type="InterPro" id="IPR008586">
    <property type="entry name" value="DUF868_pln"/>
</dbReference>
<feature type="repeat" description="WD" evidence="3">
    <location>
        <begin position="1125"/>
        <end position="1156"/>
    </location>
</feature>
<reference evidence="6 7" key="1">
    <citation type="submission" date="2018-10" db="EMBL/GenBank/DDBJ databases">
        <title>A high-quality apple genome assembly.</title>
        <authorList>
            <person name="Hu J."/>
        </authorList>
    </citation>
    <scope>NUCLEOTIDE SEQUENCE [LARGE SCALE GENOMIC DNA]</scope>
    <source>
        <strain evidence="7">cv. HFTH1</strain>
        <tissue evidence="6">Young leaf</tissue>
    </source>
</reference>
<proteinExistence type="predicted"/>
<dbReference type="PANTHER" id="PTHR19879">
    <property type="entry name" value="TRANSCRIPTION INITIATION FACTOR TFIID"/>
    <property type="match status" value="1"/>
</dbReference>
<evidence type="ECO:0000259" key="4">
    <source>
        <dbReference type="Pfam" id="PF12937"/>
    </source>
</evidence>
<protein>
    <submittedName>
        <fullName evidence="6">Uncharacterized protein</fullName>
    </submittedName>
</protein>
<dbReference type="CDD" id="cd00200">
    <property type="entry name" value="WD40"/>
    <property type="match status" value="1"/>
</dbReference>
<keyword evidence="2" id="KW-0677">Repeat</keyword>
<evidence type="ECO:0000313" key="7">
    <source>
        <dbReference type="Proteomes" id="UP000290289"/>
    </source>
</evidence>
<dbReference type="Pfam" id="PF12937">
    <property type="entry name" value="F-box-like"/>
    <property type="match status" value="1"/>
</dbReference>
<dbReference type="SMART" id="SM00320">
    <property type="entry name" value="WD40"/>
    <property type="match status" value="7"/>
</dbReference>
<evidence type="ECO:0000259" key="5">
    <source>
        <dbReference type="Pfam" id="PF25175"/>
    </source>
</evidence>
<dbReference type="Pfam" id="PF25175">
    <property type="entry name" value="Beta-prop_WDR5"/>
    <property type="match status" value="1"/>
</dbReference>
<dbReference type="InterPro" id="IPR020472">
    <property type="entry name" value="WD40_PAC1"/>
</dbReference>